<evidence type="ECO:0000313" key="3">
    <source>
        <dbReference type="Proteomes" id="UP000635606"/>
    </source>
</evidence>
<organism evidence="2 3">
    <name type="scientific">Virgisporangium ochraceum</name>
    <dbReference type="NCBI Taxonomy" id="65505"/>
    <lineage>
        <taxon>Bacteria</taxon>
        <taxon>Bacillati</taxon>
        <taxon>Actinomycetota</taxon>
        <taxon>Actinomycetes</taxon>
        <taxon>Micromonosporales</taxon>
        <taxon>Micromonosporaceae</taxon>
        <taxon>Virgisporangium</taxon>
    </lineage>
</organism>
<evidence type="ECO:0000313" key="2">
    <source>
        <dbReference type="EMBL" id="GIJ71716.1"/>
    </source>
</evidence>
<gene>
    <name evidence="2" type="ORF">Voc01_066330</name>
</gene>
<accession>A0A8J3ZY12</accession>
<reference evidence="2" key="1">
    <citation type="submission" date="2021-01" db="EMBL/GenBank/DDBJ databases">
        <title>Whole genome shotgun sequence of Virgisporangium ochraceum NBRC 16418.</title>
        <authorList>
            <person name="Komaki H."/>
            <person name="Tamura T."/>
        </authorList>
    </citation>
    <scope>NUCLEOTIDE SEQUENCE</scope>
    <source>
        <strain evidence="2">NBRC 16418</strain>
    </source>
</reference>
<protein>
    <submittedName>
        <fullName evidence="2">Uncharacterized protein</fullName>
    </submittedName>
</protein>
<evidence type="ECO:0000256" key="1">
    <source>
        <dbReference type="SAM" id="MobiDB-lite"/>
    </source>
</evidence>
<comment type="caution">
    <text evidence="2">The sequence shown here is derived from an EMBL/GenBank/DDBJ whole genome shotgun (WGS) entry which is preliminary data.</text>
</comment>
<dbReference type="Proteomes" id="UP000635606">
    <property type="component" value="Unassembled WGS sequence"/>
</dbReference>
<name>A0A8J3ZY12_9ACTN</name>
<dbReference type="EMBL" id="BOPH01000088">
    <property type="protein sequence ID" value="GIJ71716.1"/>
    <property type="molecule type" value="Genomic_DNA"/>
</dbReference>
<sequence>MEDDMTATKVARETGPATTISKPAEKKAAVDTRRVLVGEAVEAALHTYEQAVANFVQFEHKAAEVTTSERTKAALNLHATFLADLTAVYVRTARAAMR</sequence>
<feature type="region of interest" description="Disordered" evidence="1">
    <location>
        <begin position="1"/>
        <end position="25"/>
    </location>
</feature>
<keyword evidence="3" id="KW-1185">Reference proteome</keyword>
<dbReference type="AlphaFoldDB" id="A0A8J3ZY12"/>
<proteinExistence type="predicted"/>